<feature type="region of interest" description="Disordered" evidence="1">
    <location>
        <begin position="131"/>
        <end position="279"/>
    </location>
</feature>
<evidence type="ECO:0000256" key="1">
    <source>
        <dbReference type="SAM" id="MobiDB-lite"/>
    </source>
</evidence>
<feature type="domain" description="DUF6824" evidence="2">
    <location>
        <begin position="31"/>
        <end position="119"/>
    </location>
</feature>
<dbReference type="Proteomes" id="UP000266841">
    <property type="component" value="Unassembled WGS sequence"/>
</dbReference>
<gene>
    <name evidence="3" type="ORF">THAOC_08540</name>
</gene>
<evidence type="ECO:0000259" key="2">
    <source>
        <dbReference type="Pfam" id="PF20710"/>
    </source>
</evidence>
<feature type="compositionally biased region" description="Polar residues" evidence="1">
    <location>
        <begin position="544"/>
        <end position="555"/>
    </location>
</feature>
<evidence type="ECO:0000313" key="3">
    <source>
        <dbReference type="EMBL" id="EJK70126.1"/>
    </source>
</evidence>
<accession>K0T9N2</accession>
<comment type="caution">
    <text evidence="3">The sequence shown here is derived from an EMBL/GenBank/DDBJ whole genome shotgun (WGS) entry which is preliminary data.</text>
</comment>
<dbReference type="InterPro" id="IPR049227">
    <property type="entry name" value="DUF6824"/>
</dbReference>
<sequence length="674" mass="73185">MPRAKGGSIKPPRVVVNPGDGGLISELNNNDVLSGRGGRINNHPGNITFRLVCQDYKHEYLDPRTRKLEKAHVAARLVTQIRSTNPPGRFLKEDQSNPGFFIEIGDHKAWKKAGQALREDAPDVRKEIDKEMEHKKRTTGVVGPGPSKSVPQNHQQPTKAANAPQGVPPSVSYSPNTQPAPLAPPSQPPQTRRGLDPPETEGITGYRQPPLNYFDENGRGTGSTGRPTGPHQGRGSGGPPQHHPPPPQHYHPGYPGHPPPQHYGYNPNMPPQSHQYHHPPQHYYAQQHQYHYPPQAGRPPSHFSQPYSVSDKKKGKRKKSPTPPAMGIVPAPVAGLAHQAVETVHGIASQTAHHAVDTVQGLTKMVTKPMKSDKKNNSGSTATADTFPPTMSVATDFTLSDVSAIGESSRLSHLETPASLYPTSHPATTPERQAHQDAHNKRSLEKKSSKSSSGKTEGSFALSDISMSGMTNLAPASMNFSFGGSGRTRSFPDLMLSTGDYPLHQPEPPGDQHAQDWMQNAAFPVAEENTQLKTGGMLRPPMHRQTSSTNDSDSMASLTIKGFHPARGRTNTGLSGLNDALSIMSIDSKKSLRSDSSSWLDNFRSMQSIHSDANSLKLGDEASVRSMLSDMSNELCALDLAEPLLPPYQGSDSFDFNRSDDIVIGKQYSNRPDP</sequence>
<dbReference type="OMA" id="GRINNHP"/>
<dbReference type="AlphaFoldDB" id="K0T9N2"/>
<feature type="compositionally biased region" description="Pro residues" evidence="1">
    <location>
        <begin position="241"/>
        <end position="261"/>
    </location>
</feature>
<evidence type="ECO:0000313" key="4">
    <source>
        <dbReference type="Proteomes" id="UP000266841"/>
    </source>
</evidence>
<keyword evidence="4" id="KW-1185">Reference proteome</keyword>
<name>K0T9N2_THAOC</name>
<feature type="compositionally biased region" description="Polar residues" evidence="1">
    <location>
        <begin position="421"/>
        <end position="431"/>
    </location>
</feature>
<dbReference type="EMBL" id="AGNL01009011">
    <property type="protein sequence ID" value="EJK70126.1"/>
    <property type="molecule type" value="Genomic_DNA"/>
</dbReference>
<organism evidence="3 4">
    <name type="scientific">Thalassiosira oceanica</name>
    <name type="common">Marine diatom</name>
    <dbReference type="NCBI Taxonomy" id="159749"/>
    <lineage>
        <taxon>Eukaryota</taxon>
        <taxon>Sar</taxon>
        <taxon>Stramenopiles</taxon>
        <taxon>Ochrophyta</taxon>
        <taxon>Bacillariophyta</taxon>
        <taxon>Coscinodiscophyceae</taxon>
        <taxon>Thalassiosirophycidae</taxon>
        <taxon>Thalassiosirales</taxon>
        <taxon>Thalassiosiraceae</taxon>
        <taxon>Thalassiosira</taxon>
    </lineage>
</organism>
<feature type="region of interest" description="Disordered" evidence="1">
    <location>
        <begin position="368"/>
        <end position="391"/>
    </location>
</feature>
<dbReference type="Pfam" id="PF20710">
    <property type="entry name" value="DUF6824"/>
    <property type="match status" value="1"/>
</dbReference>
<dbReference type="eggNOG" id="ENOG502T3TB">
    <property type="taxonomic scope" value="Eukaryota"/>
</dbReference>
<feature type="region of interest" description="Disordered" evidence="1">
    <location>
        <begin position="534"/>
        <end position="555"/>
    </location>
</feature>
<dbReference type="OrthoDB" id="46500at2759"/>
<feature type="compositionally biased region" description="Low complexity" evidence="1">
    <location>
        <begin position="450"/>
        <end position="459"/>
    </location>
</feature>
<reference evidence="3 4" key="1">
    <citation type="journal article" date="2012" name="Genome Biol.">
        <title>Genome and low-iron response of an oceanic diatom adapted to chronic iron limitation.</title>
        <authorList>
            <person name="Lommer M."/>
            <person name="Specht M."/>
            <person name="Roy A.S."/>
            <person name="Kraemer L."/>
            <person name="Andreson R."/>
            <person name="Gutowska M.A."/>
            <person name="Wolf J."/>
            <person name="Bergner S.V."/>
            <person name="Schilhabel M.B."/>
            <person name="Klostermeier U.C."/>
            <person name="Beiko R.G."/>
            <person name="Rosenstiel P."/>
            <person name="Hippler M."/>
            <person name="Laroche J."/>
        </authorList>
    </citation>
    <scope>NUCLEOTIDE SEQUENCE [LARGE SCALE GENOMIC DNA]</scope>
    <source>
        <strain evidence="3 4">CCMP1005</strain>
    </source>
</reference>
<proteinExistence type="predicted"/>
<feature type="region of interest" description="Disordered" evidence="1">
    <location>
        <begin position="408"/>
        <end position="460"/>
    </location>
</feature>
<feature type="compositionally biased region" description="Basic and acidic residues" evidence="1">
    <location>
        <begin position="432"/>
        <end position="448"/>
    </location>
</feature>
<protein>
    <recommendedName>
        <fullName evidence="2">DUF6824 domain-containing protein</fullName>
    </recommendedName>
</protein>
<feature type="region of interest" description="Disordered" evidence="1">
    <location>
        <begin position="291"/>
        <end position="328"/>
    </location>
</feature>
<feature type="compositionally biased region" description="Polar residues" evidence="1">
    <location>
        <begin position="149"/>
        <end position="159"/>
    </location>
</feature>